<protein>
    <recommendedName>
        <fullName evidence="4">Beta-propeller repeat-containing protein</fullName>
    </recommendedName>
</protein>
<gene>
    <name evidence="2" type="ORF">SAMN05216233_113131</name>
</gene>
<evidence type="ECO:0008006" key="4">
    <source>
        <dbReference type="Google" id="ProtNLM"/>
    </source>
</evidence>
<dbReference type="SUPFAM" id="SSF63446">
    <property type="entry name" value="Type I dockerin domain"/>
    <property type="match status" value="1"/>
</dbReference>
<keyword evidence="3" id="KW-1185">Reference proteome</keyword>
<dbReference type="GO" id="GO:0000272">
    <property type="term" value="P:polysaccharide catabolic process"/>
    <property type="evidence" value="ECO:0007669"/>
    <property type="project" value="InterPro"/>
</dbReference>
<evidence type="ECO:0000313" key="3">
    <source>
        <dbReference type="Proteomes" id="UP000198870"/>
    </source>
</evidence>
<dbReference type="Proteomes" id="UP000198870">
    <property type="component" value="Unassembled WGS sequence"/>
</dbReference>
<reference evidence="2 3" key="1">
    <citation type="submission" date="2016-10" db="EMBL/GenBank/DDBJ databases">
        <authorList>
            <person name="de Groot N.N."/>
        </authorList>
    </citation>
    <scope>NUCLEOTIDE SEQUENCE [LARGE SCALE GENOMIC DNA]</scope>
    <source>
        <strain evidence="2 3">AA1</strain>
    </source>
</reference>
<evidence type="ECO:0000256" key="1">
    <source>
        <dbReference type="SAM" id="SignalP"/>
    </source>
</evidence>
<dbReference type="InterPro" id="IPR028974">
    <property type="entry name" value="TSP_type-3_rpt"/>
</dbReference>
<sequence>MKQKAIPRMILAALSCVFLFSSHAVAGLTGETNYDVYDSTMATMSGKSYSGGIDIVYSQQATGTAAAKTRSILKCEDGTWVGSNKSVQVNMYSYLGGHLLTLADVNPYGSGIYCQAVKVDPTPLANGNRTVWFSMSGNGAGDGDWYSVVVDEDFTSVEVAAASEFSQPGCWEVEWSTDTTLGSIPFFAGKETNAWTEPHAIYIHSGGSLQKVVDVGGYSCGFAFDDEGNLYTGTYTSSGPTDRQYVRLYSTAQIRNAVTNSTTLTASDAISTIPIPAGGNSADTYLGANDLERDPDGNIYVTANGSWNANFNSDLGFVFRIDACTDINNPPTSMTKIASGSFDSTKTDWQKSLAYDGASNLASGGHYNPTSSSMTGNRLYVDQDFAWGSGGPDVVSGLGDDANSDSDSIPDCFDNAYLTTNANQIDADLDMYGNMADGDFNNDNSCNVIDEAWLNTYIGTSNPVYDMNSDGTVDSADESLFLSRKGSGAPYY</sequence>
<dbReference type="Gene3D" id="4.10.1080.10">
    <property type="entry name" value="TSP type-3 repeat"/>
    <property type="match status" value="1"/>
</dbReference>
<feature type="signal peptide" evidence="1">
    <location>
        <begin position="1"/>
        <end position="26"/>
    </location>
</feature>
<dbReference type="STRING" id="419481.SAMN05216233_113131"/>
<dbReference type="RefSeq" id="WP_092212356.1">
    <property type="nucleotide sequence ID" value="NZ_FMUX01000013.1"/>
</dbReference>
<dbReference type="InterPro" id="IPR036439">
    <property type="entry name" value="Dockerin_dom_sf"/>
</dbReference>
<dbReference type="SUPFAM" id="SSF63829">
    <property type="entry name" value="Calcium-dependent phosphotriesterase"/>
    <property type="match status" value="1"/>
</dbReference>
<evidence type="ECO:0000313" key="2">
    <source>
        <dbReference type="EMBL" id="SCY61996.1"/>
    </source>
</evidence>
<name>A0A1G5HE04_9BACT</name>
<keyword evidence="1" id="KW-0732">Signal</keyword>
<dbReference type="EMBL" id="FMUX01000013">
    <property type="protein sequence ID" value="SCY61996.1"/>
    <property type="molecule type" value="Genomic_DNA"/>
</dbReference>
<feature type="chain" id="PRO_5011654506" description="Beta-propeller repeat-containing protein" evidence="1">
    <location>
        <begin position="27"/>
        <end position="492"/>
    </location>
</feature>
<dbReference type="GO" id="GO:0005509">
    <property type="term" value="F:calcium ion binding"/>
    <property type="evidence" value="ECO:0007669"/>
    <property type="project" value="InterPro"/>
</dbReference>
<dbReference type="AlphaFoldDB" id="A0A1G5HE04"/>
<proteinExistence type="predicted"/>
<organism evidence="2 3">
    <name type="scientific">Desulfoluna spongiiphila</name>
    <dbReference type="NCBI Taxonomy" id="419481"/>
    <lineage>
        <taxon>Bacteria</taxon>
        <taxon>Pseudomonadati</taxon>
        <taxon>Thermodesulfobacteriota</taxon>
        <taxon>Desulfobacteria</taxon>
        <taxon>Desulfobacterales</taxon>
        <taxon>Desulfolunaceae</taxon>
        <taxon>Desulfoluna</taxon>
    </lineage>
</organism>
<accession>A0A1G5HE04</accession>